<dbReference type="GO" id="GO:0046943">
    <property type="term" value="F:carboxylic acid transmembrane transporter activity"/>
    <property type="evidence" value="ECO:0007669"/>
    <property type="project" value="TreeGrafter"/>
</dbReference>
<feature type="transmembrane region" description="Helical" evidence="5">
    <location>
        <begin position="21"/>
        <end position="38"/>
    </location>
</feature>
<dbReference type="CDD" id="cd17365">
    <property type="entry name" value="MFS_PcaK_like"/>
    <property type="match status" value="1"/>
</dbReference>
<gene>
    <name evidence="7" type="ORF">SAMN05444165_0590</name>
</gene>
<dbReference type="OrthoDB" id="7066727at2"/>
<feature type="transmembrane region" description="Helical" evidence="5">
    <location>
        <begin position="288"/>
        <end position="308"/>
    </location>
</feature>
<dbReference type="Proteomes" id="UP000185151">
    <property type="component" value="Unassembled WGS sequence"/>
</dbReference>
<dbReference type="PANTHER" id="PTHR23508">
    <property type="entry name" value="CARBOXYLIC ACID TRANSPORTER PROTEIN HOMOLOG"/>
    <property type="match status" value="1"/>
</dbReference>
<evidence type="ECO:0000313" key="7">
    <source>
        <dbReference type="EMBL" id="SIO03090.1"/>
    </source>
</evidence>
<dbReference type="Gene3D" id="1.20.1250.20">
    <property type="entry name" value="MFS general substrate transporter like domains"/>
    <property type="match status" value="2"/>
</dbReference>
<dbReference type="InterPro" id="IPR011701">
    <property type="entry name" value="MFS"/>
</dbReference>
<dbReference type="SUPFAM" id="SSF103473">
    <property type="entry name" value="MFS general substrate transporter"/>
    <property type="match status" value="1"/>
</dbReference>
<dbReference type="RefSeq" id="WP_074294158.1">
    <property type="nucleotide sequence ID" value="NZ_FSRU01000001.1"/>
</dbReference>
<feature type="transmembrane region" description="Helical" evidence="5">
    <location>
        <begin position="149"/>
        <end position="173"/>
    </location>
</feature>
<feature type="transmembrane region" description="Helical" evidence="5">
    <location>
        <begin position="408"/>
        <end position="429"/>
    </location>
</feature>
<feature type="transmembrane region" description="Helical" evidence="5">
    <location>
        <begin position="256"/>
        <end position="276"/>
    </location>
</feature>
<evidence type="ECO:0000256" key="1">
    <source>
        <dbReference type="ARBA" id="ARBA00004141"/>
    </source>
</evidence>
<evidence type="ECO:0000259" key="6">
    <source>
        <dbReference type="PROSITE" id="PS50850"/>
    </source>
</evidence>
<dbReference type="EMBL" id="FSRU01000001">
    <property type="protein sequence ID" value="SIO03090.1"/>
    <property type="molecule type" value="Genomic_DNA"/>
</dbReference>
<dbReference type="AlphaFoldDB" id="A0A1N6G6D9"/>
<name>A0A1N6G6D9_9BURK</name>
<dbReference type="Pfam" id="PF07690">
    <property type="entry name" value="MFS_1"/>
    <property type="match status" value="1"/>
</dbReference>
<feature type="transmembrane region" description="Helical" evidence="5">
    <location>
        <begin position="179"/>
        <end position="199"/>
    </location>
</feature>
<organism evidence="7 8">
    <name type="scientific">Paraburkholderia phenazinium</name>
    <dbReference type="NCBI Taxonomy" id="60549"/>
    <lineage>
        <taxon>Bacteria</taxon>
        <taxon>Pseudomonadati</taxon>
        <taxon>Pseudomonadota</taxon>
        <taxon>Betaproteobacteria</taxon>
        <taxon>Burkholderiales</taxon>
        <taxon>Burkholderiaceae</taxon>
        <taxon>Paraburkholderia</taxon>
    </lineage>
</organism>
<evidence type="ECO:0000313" key="8">
    <source>
        <dbReference type="Proteomes" id="UP000185151"/>
    </source>
</evidence>
<evidence type="ECO:0000256" key="5">
    <source>
        <dbReference type="SAM" id="Phobius"/>
    </source>
</evidence>
<evidence type="ECO:0000256" key="4">
    <source>
        <dbReference type="ARBA" id="ARBA00023136"/>
    </source>
</evidence>
<sequence length="435" mass="44931">MSSSHHVSPESAIDVSRLSSLQIVIMVLCAAIAMIDGFDTQSIAFVAPHIADAWNIPASSFGPVFGAGLLGSFVGALTLGPLGDRIGRKPGLFISVLIFAVGTLLTPLAGSIHSLVAMRFGTGLGLGGALPCFISLASEYAPKRSRESLVSLMFCGFPVGAVIGGLLCGKLVAQWGWKSAFIAGGALPILIMPVFMAVVPESIEYLARRGKHAKVQRILTRLGNDRDWDVDLTALSPPERISIAGLFADRRALGTLLLWATLFLSLLLTYFLINWIPLVARSTGADVGLAVIAVSMLNLGAVFGCVGIGRLADRFAPPIVIGCAYGGGAVAIFLMGQVQGSGTLLCVTAFVAGMLSIGAQMCTVSFCASFYGTHLRATGVGWAMGIGRVGAICGPVLGGLLLDAGMGTAALFSTTAVASLGAAAAMWLMKFSSPH</sequence>
<keyword evidence="2 5" id="KW-0812">Transmembrane</keyword>
<dbReference type="InterPro" id="IPR036259">
    <property type="entry name" value="MFS_trans_sf"/>
</dbReference>
<dbReference type="GO" id="GO:0005886">
    <property type="term" value="C:plasma membrane"/>
    <property type="evidence" value="ECO:0007669"/>
    <property type="project" value="TreeGrafter"/>
</dbReference>
<dbReference type="PROSITE" id="PS50850">
    <property type="entry name" value="MFS"/>
    <property type="match status" value="1"/>
</dbReference>
<evidence type="ECO:0000256" key="3">
    <source>
        <dbReference type="ARBA" id="ARBA00022989"/>
    </source>
</evidence>
<feature type="transmembrane region" description="Helical" evidence="5">
    <location>
        <begin position="342"/>
        <end position="368"/>
    </location>
</feature>
<evidence type="ECO:0000256" key="2">
    <source>
        <dbReference type="ARBA" id="ARBA00022692"/>
    </source>
</evidence>
<feature type="transmembrane region" description="Helical" evidence="5">
    <location>
        <begin position="116"/>
        <end position="137"/>
    </location>
</feature>
<reference evidence="7 8" key="1">
    <citation type="submission" date="2016-11" db="EMBL/GenBank/DDBJ databases">
        <authorList>
            <person name="Jaros S."/>
            <person name="Januszkiewicz K."/>
            <person name="Wedrychowicz H."/>
        </authorList>
    </citation>
    <scope>NUCLEOTIDE SEQUENCE [LARGE SCALE GENOMIC DNA]</scope>
    <source>
        <strain evidence="7 8">GAS95</strain>
    </source>
</reference>
<keyword evidence="3 5" id="KW-1133">Transmembrane helix</keyword>
<dbReference type="InterPro" id="IPR020846">
    <property type="entry name" value="MFS_dom"/>
</dbReference>
<keyword evidence="8" id="KW-1185">Reference proteome</keyword>
<dbReference type="PANTHER" id="PTHR23508:SF10">
    <property type="entry name" value="CARBOXYLIC ACID TRANSPORTER PROTEIN HOMOLOG"/>
    <property type="match status" value="1"/>
</dbReference>
<comment type="subcellular location">
    <subcellularLocation>
        <location evidence="1">Membrane</location>
        <topology evidence="1">Multi-pass membrane protein</topology>
    </subcellularLocation>
</comment>
<proteinExistence type="predicted"/>
<accession>A0A1N6G6D9</accession>
<feature type="transmembrane region" description="Helical" evidence="5">
    <location>
        <begin position="380"/>
        <end position="402"/>
    </location>
</feature>
<protein>
    <submittedName>
        <fullName evidence="7">MFS transporter, AAHS family, 4-hydroxybenzoate transporter</fullName>
    </submittedName>
</protein>
<feature type="transmembrane region" description="Helical" evidence="5">
    <location>
        <begin position="58"/>
        <end position="79"/>
    </location>
</feature>
<keyword evidence="4 5" id="KW-0472">Membrane</keyword>
<feature type="domain" description="Major facilitator superfamily (MFS) profile" evidence="6">
    <location>
        <begin position="25"/>
        <end position="433"/>
    </location>
</feature>
<feature type="transmembrane region" description="Helical" evidence="5">
    <location>
        <begin position="315"/>
        <end position="336"/>
    </location>
</feature>
<feature type="transmembrane region" description="Helical" evidence="5">
    <location>
        <begin position="91"/>
        <end position="110"/>
    </location>
</feature>